<protein>
    <submittedName>
        <fullName evidence="6">LysR family transcriptional regulator</fullName>
    </submittedName>
</protein>
<keyword evidence="7" id="KW-1185">Reference proteome</keyword>
<reference evidence="6 7" key="1">
    <citation type="submission" date="2018-07" db="EMBL/GenBank/DDBJ databases">
        <title>Arthrobacter sp. nov., isolated from raw cow's milk with high bacterial count.</title>
        <authorList>
            <person name="Hahne J."/>
            <person name="Isele D."/>
            <person name="Lipski A."/>
        </authorList>
    </citation>
    <scope>NUCLEOTIDE SEQUENCE [LARGE SCALE GENOMIC DNA]</scope>
    <source>
        <strain evidence="6 7">JZ R-35</strain>
    </source>
</reference>
<dbReference type="SUPFAM" id="SSF53850">
    <property type="entry name" value="Periplasmic binding protein-like II"/>
    <property type="match status" value="1"/>
</dbReference>
<evidence type="ECO:0000256" key="4">
    <source>
        <dbReference type="ARBA" id="ARBA00023163"/>
    </source>
</evidence>
<name>A0A399JH55_9MICC</name>
<dbReference type="Proteomes" id="UP000265419">
    <property type="component" value="Unassembled WGS sequence"/>
</dbReference>
<comment type="similarity">
    <text evidence="1">Belongs to the LysR transcriptional regulatory family.</text>
</comment>
<dbReference type="AlphaFoldDB" id="A0A399JH55"/>
<dbReference type="Pfam" id="PF03466">
    <property type="entry name" value="LysR_substrate"/>
    <property type="match status" value="1"/>
</dbReference>
<dbReference type="InterPro" id="IPR005119">
    <property type="entry name" value="LysR_subst-bd"/>
</dbReference>
<feature type="domain" description="HTH lysR-type" evidence="5">
    <location>
        <begin position="2"/>
        <end position="59"/>
    </location>
</feature>
<sequence length="309" mass="32825">MFQLSHLIALAELHRTGTVTAAAQALNFTSSALSQQLARLEAEAGAPVLERVGRGVRLTPEGLVLVRHAQQIQAELELARAEVAAVRGEVAGVLRVASFQTLLLDVVPRTVQALAESHPALRIDLVHREVLPAIHGLLAHEFDLIVGEEFPGAPAAVVDGTSREDFLLDPLRLAVAPAEAEALDGARLAELAAHRWVLDPAGSPMGQWARSHCRDAGFEPVSGFEVTDPLLQVQLARTGLSPAFLPGLVGAEHLNGVSLLELPGRPHRRLYSLVRQASAEAPAILAFRTAMHASARQLRPPVAVGAVLG</sequence>
<dbReference type="Pfam" id="PF00126">
    <property type="entry name" value="HTH_1"/>
    <property type="match status" value="1"/>
</dbReference>
<dbReference type="GO" id="GO:0003700">
    <property type="term" value="F:DNA-binding transcription factor activity"/>
    <property type="evidence" value="ECO:0007669"/>
    <property type="project" value="InterPro"/>
</dbReference>
<dbReference type="Gene3D" id="1.10.10.10">
    <property type="entry name" value="Winged helix-like DNA-binding domain superfamily/Winged helix DNA-binding domain"/>
    <property type="match status" value="1"/>
</dbReference>
<dbReference type="PROSITE" id="PS50931">
    <property type="entry name" value="HTH_LYSR"/>
    <property type="match status" value="1"/>
</dbReference>
<dbReference type="PANTHER" id="PTHR30346:SF29">
    <property type="entry name" value="LYSR SUBSTRATE-BINDING"/>
    <property type="match status" value="1"/>
</dbReference>
<organism evidence="6 7">
    <name type="scientific">Galactobacter valiniphilus</name>
    <dbReference type="NCBI Taxonomy" id="2676122"/>
    <lineage>
        <taxon>Bacteria</taxon>
        <taxon>Bacillati</taxon>
        <taxon>Actinomycetota</taxon>
        <taxon>Actinomycetes</taxon>
        <taxon>Micrococcales</taxon>
        <taxon>Micrococcaceae</taxon>
        <taxon>Galactobacter</taxon>
    </lineage>
</organism>
<keyword evidence="2" id="KW-0805">Transcription regulation</keyword>
<keyword evidence="3" id="KW-0238">DNA-binding</keyword>
<dbReference type="GO" id="GO:0003677">
    <property type="term" value="F:DNA binding"/>
    <property type="evidence" value="ECO:0007669"/>
    <property type="project" value="UniProtKB-KW"/>
</dbReference>
<dbReference type="GO" id="GO:0032993">
    <property type="term" value="C:protein-DNA complex"/>
    <property type="evidence" value="ECO:0007669"/>
    <property type="project" value="TreeGrafter"/>
</dbReference>
<dbReference type="PANTHER" id="PTHR30346">
    <property type="entry name" value="TRANSCRIPTIONAL DUAL REGULATOR HCAR-RELATED"/>
    <property type="match status" value="1"/>
</dbReference>
<dbReference type="Gene3D" id="3.40.190.10">
    <property type="entry name" value="Periplasmic binding protein-like II"/>
    <property type="match status" value="2"/>
</dbReference>
<evidence type="ECO:0000256" key="3">
    <source>
        <dbReference type="ARBA" id="ARBA00023125"/>
    </source>
</evidence>
<dbReference type="InterPro" id="IPR000847">
    <property type="entry name" value="LysR_HTH_N"/>
</dbReference>
<keyword evidence="4" id="KW-0804">Transcription</keyword>
<dbReference type="InterPro" id="IPR036388">
    <property type="entry name" value="WH-like_DNA-bd_sf"/>
</dbReference>
<dbReference type="EMBL" id="QQXK01000003">
    <property type="protein sequence ID" value="RII43502.1"/>
    <property type="molecule type" value="Genomic_DNA"/>
</dbReference>
<evidence type="ECO:0000256" key="2">
    <source>
        <dbReference type="ARBA" id="ARBA00023015"/>
    </source>
</evidence>
<dbReference type="RefSeq" id="WP_119423568.1">
    <property type="nucleotide sequence ID" value="NZ_QQXK01000003.1"/>
</dbReference>
<gene>
    <name evidence="6" type="ORF">DWB68_01740</name>
</gene>
<evidence type="ECO:0000313" key="6">
    <source>
        <dbReference type="EMBL" id="RII43502.1"/>
    </source>
</evidence>
<evidence type="ECO:0000256" key="1">
    <source>
        <dbReference type="ARBA" id="ARBA00009437"/>
    </source>
</evidence>
<evidence type="ECO:0000259" key="5">
    <source>
        <dbReference type="PROSITE" id="PS50931"/>
    </source>
</evidence>
<evidence type="ECO:0000313" key="7">
    <source>
        <dbReference type="Proteomes" id="UP000265419"/>
    </source>
</evidence>
<accession>A0A399JH55</accession>
<comment type="caution">
    <text evidence="6">The sequence shown here is derived from an EMBL/GenBank/DDBJ whole genome shotgun (WGS) entry which is preliminary data.</text>
</comment>
<proteinExistence type="inferred from homology"/>
<dbReference type="InterPro" id="IPR036390">
    <property type="entry name" value="WH_DNA-bd_sf"/>
</dbReference>
<dbReference type="SUPFAM" id="SSF46785">
    <property type="entry name" value="Winged helix' DNA-binding domain"/>
    <property type="match status" value="1"/>
</dbReference>